<dbReference type="GO" id="GO:0004197">
    <property type="term" value="F:cysteine-type endopeptidase activity"/>
    <property type="evidence" value="ECO:0007669"/>
    <property type="project" value="InterPro"/>
</dbReference>
<dbReference type="InterPro" id="IPR015943">
    <property type="entry name" value="WD40/YVTN_repeat-like_dom_sf"/>
</dbReference>
<dbReference type="InterPro" id="IPR001680">
    <property type="entry name" value="WD40_rpt"/>
</dbReference>
<sequence length="1000" mass="107517">MSGMKSRSSSSWCISAACLFLLGGAVAAPKPALPAPTSGEPVLRIETGVHLALITKIGTDGAGRWIVTASEDKTARIWNAVTGKPVSVLRPPIGEESAGTLYAAAISPDGRQVALGGNGNFDGRNTHALYLFDRASGALPPKSTLSGLEAPLTQIAWSRDSQFIAIGLRQEGLRVFRRNLGFVGADPEYNEAIYGADFSRDGRLITASLDGALRLYIIGKAGLERVARRQAPGGKPYSVAFSPDGALVALGYQDGPRVDVLDTNTLELAYTAQVRANGNLGRVAWSDDGQILYAGGSANSGGRFLLYAFADAGRGQSREIGSFANTITGLATLGAGVVAASAEPSWAAFDGSGISRIGARPQSADFRDAGENFRVADDGHGLVFPMMVKGPSLVFDLSQGSLKQATPGPELKSPRLPKRGSGPADWKNSLTPKLDGRALPLRPGEVSRSAALAGDNRFVLGTDWNLRLFDANGRALWERRIPAAAWAVNITGDSRWAIAGLGDGTVRWYRLADGLEQLALFVHADQERWIIWSPKGYYDTSIGGENLVGWHLNRAFNQSADFFSVGRFRERFYQPGTIQKILALADEDDAERQTRQELAAIAAMNAEPVAPVQLQAKVPQEGKGRKSASVAGPASAASARLVEIVPPIIELQSDSQVEAVGDLVTVRYAVRTPQDAPVKDIKIRVNGRLDRSIKPVSQRALQGEIPVQEVQVRVPPGKDAEILLIAENRNAKSDPVSIKVSRGATMPKAAAGDKADFETLYMLVVAVNKYPGANELVSPVKDANAFKAQMARIANPPAGVRKIYNRIEFKMLTDDMATRENILEGLKWLKTNMKEKDAGVLFLSGHGIAQGKSYYYIPFKPGGMAGKPEEWLPGDQIVGTLQSLPGRAMFFLDTCYAGALTNQASNATDIINKIDDERGVIVFASSTGKEKSGEDDENGFFTKALIEGLRGEAVDKKDNLIYPTLLKRYVTRRVKELSDNQQRPFISDHGIDEPIAIVIK</sequence>
<dbReference type="GO" id="GO:0006508">
    <property type="term" value="P:proteolysis"/>
    <property type="evidence" value="ECO:0007669"/>
    <property type="project" value="InterPro"/>
</dbReference>
<dbReference type="Gene3D" id="3.40.50.1460">
    <property type="match status" value="1"/>
</dbReference>
<dbReference type="OrthoDB" id="135039at2"/>
<evidence type="ECO:0000313" key="3">
    <source>
        <dbReference type="Proteomes" id="UP000515733"/>
    </source>
</evidence>
<keyword evidence="3" id="KW-1185">Reference proteome</keyword>
<feature type="domain" description="Peptidase C14 caspase" evidence="1">
    <location>
        <begin position="763"/>
        <end position="990"/>
    </location>
</feature>
<dbReference type="Gene3D" id="2.130.10.10">
    <property type="entry name" value="YVTN repeat-like/Quinoprotein amine dehydrogenase"/>
    <property type="match status" value="3"/>
</dbReference>
<reference evidence="2 3" key="1">
    <citation type="submission" date="2020-03" db="EMBL/GenBank/DDBJ databases">
        <authorList>
            <consortium name="Genoscope - CEA"/>
            <person name="William W."/>
        </authorList>
    </citation>
    <scope>NUCLEOTIDE SEQUENCE [LARGE SCALE GENOMIC DNA]</scope>
    <source>
        <strain evidence="3">DSM 16959</strain>
    </source>
</reference>
<dbReference type="PANTHER" id="PTHR19879">
    <property type="entry name" value="TRANSCRIPTION INITIATION FACTOR TFIID"/>
    <property type="match status" value="1"/>
</dbReference>
<dbReference type="Proteomes" id="UP000515733">
    <property type="component" value="Chromosome"/>
</dbReference>
<dbReference type="PANTHER" id="PTHR19879:SF1">
    <property type="entry name" value="CANNONBALL-RELATED"/>
    <property type="match status" value="1"/>
</dbReference>
<dbReference type="Pfam" id="PF00656">
    <property type="entry name" value="Peptidase_C14"/>
    <property type="match status" value="1"/>
</dbReference>
<dbReference type="AlphaFoldDB" id="A0A6S6Y450"/>
<organism evidence="2 3">
    <name type="scientific">Denitratisoma oestradiolicum</name>
    <dbReference type="NCBI Taxonomy" id="311182"/>
    <lineage>
        <taxon>Bacteria</taxon>
        <taxon>Pseudomonadati</taxon>
        <taxon>Pseudomonadota</taxon>
        <taxon>Betaproteobacteria</taxon>
        <taxon>Nitrosomonadales</taxon>
        <taxon>Sterolibacteriaceae</taxon>
        <taxon>Denitratisoma</taxon>
    </lineage>
</organism>
<dbReference type="InterPro" id="IPR029030">
    <property type="entry name" value="Caspase-like_dom_sf"/>
</dbReference>
<gene>
    <name evidence="2" type="ORF">DENOEST_0216</name>
</gene>
<dbReference type="KEGG" id="doe:DENOEST_0216"/>
<evidence type="ECO:0000313" key="2">
    <source>
        <dbReference type="EMBL" id="CAB1367388.1"/>
    </source>
</evidence>
<dbReference type="EMBL" id="LR778301">
    <property type="protein sequence ID" value="CAB1367388.1"/>
    <property type="molecule type" value="Genomic_DNA"/>
</dbReference>
<dbReference type="PROSITE" id="PS51257">
    <property type="entry name" value="PROKAR_LIPOPROTEIN"/>
    <property type="match status" value="1"/>
</dbReference>
<dbReference type="SUPFAM" id="SSF82171">
    <property type="entry name" value="DPP6 N-terminal domain-like"/>
    <property type="match status" value="1"/>
</dbReference>
<dbReference type="SMART" id="SM00320">
    <property type="entry name" value="WD40"/>
    <property type="match status" value="6"/>
</dbReference>
<proteinExistence type="predicted"/>
<dbReference type="RefSeq" id="WP_145770129.1">
    <property type="nucleotide sequence ID" value="NZ_LR778301.1"/>
</dbReference>
<name>A0A6S6Y450_9PROT</name>
<dbReference type="GO" id="GO:0006367">
    <property type="term" value="P:transcription initiation at RNA polymerase II promoter"/>
    <property type="evidence" value="ECO:0007669"/>
    <property type="project" value="TreeGrafter"/>
</dbReference>
<protein>
    <submittedName>
        <fullName evidence="2">Peptidase C14 caspase catalytic subunit p20</fullName>
    </submittedName>
</protein>
<dbReference type="Pfam" id="PF00400">
    <property type="entry name" value="WD40"/>
    <property type="match status" value="1"/>
</dbReference>
<evidence type="ECO:0000259" key="1">
    <source>
        <dbReference type="Pfam" id="PF00656"/>
    </source>
</evidence>
<dbReference type="PROSITE" id="PS50082">
    <property type="entry name" value="WD_REPEATS_2"/>
    <property type="match status" value="1"/>
</dbReference>
<accession>A0A6S6Y450</accession>
<dbReference type="InterPro" id="IPR011600">
    <property type="entry name" value="Pept_C14_caspase"/>
</dbReference>
<dbReference type="SUPFAM" id="SSF52129">
    <property type="entry name" value="Caspase-like"/>
    <property type="match status" value="1"/>
</dbReference>
<dbReference type="SUPFAM" id="SSF63829">
    <property type="entry name" value="Calcium-dependent phosphotriesterase"/>
    <property type="match status" value="1"/>
</dbReference>